<proteinExistence type="predicted"/>
<dbReference type="EMBL" id="JAEPRE010000174">
    <property type="protein sequence ID" value="KAG2230955.1"/>
    <property type="molecule type" value="Genomic_DNA"/>
</dbReference>
<dbReference type="Proteomes" id="UP000613177">
    <property type="component" value="Unassembled WGS sequence"/>
</dbReference>
<evidence type="ECO:0000256" key="1">
    <source>
        <dbReference type="SAM" id="MobiDB-lite"/>
    </source>
</evidence>
<protein>
    <submittedName>
        <fullName evidence="2">Uncharacterized protein</fullName>
    </submittedName>
</protein>
<evidence type="ECO:0000313" key="3">
    <source>
        <dbReference type="Proteomes" id="UP000613177"/>
    </source>
</evidence>
<reference evidence="2" key="1">
    <citation type="submission" date="2021-01" db="EMBL/GenBank/DDBJ databases">
        <title>Metabolic potential, ecology and presence of endohyphal bacteria is reflected in genomic diversity of Mucoromycotina.</title>
        <authorList>
            <person name="Muszewska A."/>
            <person name="Okrasinska A."/>
            <person name="Steczkiewicz K."/>
            <person name="Drgas O."/>
            <person name="Orlowska M."/>
            <person name="Perlinska-Lenart U."/>
            <person name="Aleksandrzak-Piekarczyk T."/>
            <person name="Szatraj K."/>
            <person name="Zielenkiewicz U."/>
            <person name="Pilsyk S."/>
            <person name="Malc E."/>
            <person name="Mieczkowski P."/>
            <person name="Kruszewska J.S."/>
            <person name="Biernat P."/>
            <person name="Pawlowska J."/>
        </authorList>
    </citation>
    <scope>NUCLEOTIDE SEQUENCE</scope>
    <source>
        <strain evidence="2">WA0000018081</strain>
    </source>
</reference>
<organism evidence="2 3">
    <name type="scientific">Thamnidium elegans</name>
    <dbReference type="NCBI Taxonomy" id="101142"/>
    <lineage>
        <taxon>Eukaryota</taxon>
        <taxon>Fungi</taxon>
        <taxon>Fungi incertae sedis</taxon>
        <taxon>Mucoromycota</taxon>
        <taxon>Mucoromycotina</taxon>
        <taxon>Mucoromycetes</taxon>
        <taxon>Mucorales</taxon>
        <taxon>Mucorineae</taxon>
        <taxon>Mucoraceae</taxon>
        <taxon>Thamnidium</taxon>
    </lineage>
</organism>
<sequence length="117" mass="13761">MSTFVFAPSWVTYPNNPKTLKKETDEFPTLISHNNNKNKTEKKEHNVWLNPSLIQKIHHSGDEDEEEVDFEENKYELERLKALVPKTKKSLSTTKYTKKTVFTHHCSKRLFDTSSSY</sequence>
<dbReference type="AlphaFoldDB" id="A0A8H7SM38"/>
<dbReference type="OrthoDB" id="2254397at2759"/>
<evidence type="ECO:0000313" key="2">
    <source>
        <dbReference type="EMBL" id="KAG2230955.1"/>
    </source>
</evidence>
<keyword evidence="3" id="KW-1185">Reference proteome</keyword>
<name>A0A8H7SM38_9FUNG</name>
<feature type="region of interest" description="Disordered" evidence="1">
    <location>
        <begin position="26"/>
        <end position="45"/>
    </location>
</feature>
<accession>A0A8H7SM38</accession>
<gene>
    <name evidence="2" type="ORF">INT48_000634</name>
</gene>
<comment type="caution">
    <text evidence="2">The sequence shown here is derived from an EMBL/GenBank/DDBJ whole genome shotgun (WGS) entry which is preliminary data.</text>
</comment>